<dbReference type="AlphaFoldDB" id="A0AA43QRA5"/>
<evidence type="ECO:0000313" key="2">
    <source>
        <dbReference type="EMBL" id="MDI1488930.1"/>
    </source>
</evidence>
<dbReference type="Proteomes" id="UP001161017">
    <property type="component" value="Unassembled WGS sequence"/>
</dbReference>
<dbReference type="CDD" id="cd02226">
    <property type="entry name" value="cupin_YdbB-like"/>
    <property type="match status" value="1"/>
</dbReference>
<dbReference type="InterPro" id="IPR014710">
    <property type="entry name" value="RmlC-like_jellyroll"/>
</dbReference>
<dbReference type="PANTHER" id="PTHR36114">
    <property type="entry name" value="16.7 KDA PROTEIN IN WHIE LOCUS"/>
    <property type="match status" value="1"/>
</dbReference>
<keyword evidence="3" id="KW-1185">Reference proteome</keyword>
<dbReference type="Gene3D" id="2.60.120.10">
    <property type="entry name" value="Jelly Rolls"/>
    <property type="match status" value="1"/>
</dbReference>
<name>A0AA43QRA5_9LECA</name>
<dbReference type="Pfam" id="PF07883">
    <property type="entry name" value="Cupin_2"/>
    <property type="match status" value="1"/>
</dbReference>
<protein>
    <recommendedName>
        <fullName evidence="1">Cyclic nucleotide-binding domain-containing protein</fullName>
    </recommendedName>
</protein>
<dbReference type="InterPro" id="IPR013096">
    <property type="entry name" value="Cupin_2"/>
</dbReference>
<dbReference type="InterPro" id="IPR052044">
    <property type="entry name" value="PKS_Associated_Protein"/>
</dbReference>
<dbReference type="InterPro" id="IPR000595">
    <property type="entry name" value="cNMP-bd_dom"/>
</dbReference>
<gene>
    <name evidence="2" type="ORF">OHK93_008207</name>
</gene>
<dbReference type="PROSITE" id="PS50042">
    <property type="entry name" value="CNMP_BINDING_3"/>
    <property type="match status" value="1"/>
</dbReference>
<dbReference type="PANTHER" id="PTHR36114:SF1">
    <property type="entry name" value="16.7 KDA PROTEIN IN WHIE LOCUS"/>
    <property type="match status" value="1"/>
</dbReference>
<dbReference type="EMBL" id="JAPUFD010000008">
    <property type="protein sequence ID" value="MDI1488930.1"/>
    <property type="molecule type" value="Genomic_DNA"/>
</dbReference>
<comment type="caution">
    <text evidence="2">The sequence shown here is derived from an EMBL/GenBank/DDBJ whole genome shotgun (WGS) entry which is preliminary data.</text>
</comment>
<organism evidence="2 3">
    <name type="scientific">Ramalina farinacea</name>
    <dbReference type="NCBI Taxonomy" id="258253"/>
    <lineage>
        <taxon>Eukaryota</taxon>
        <taxon>Fungi</taxon>
        <taxon>Dikarya</taxon>
        <taxon>Ascomycota</taxon>
        <taxon>Pezizomycotina</taxon>
        <taxon>Lecanoromycetes</taxon>
        <taxon>OSLEUM clade</taxon>
        <taxon>Lecanoromycetidae</taxon>
        <taxon>Lecanorales</taxon>
        <taxon>Lecanorineae</taxon>
        <taxon>Ramalinaceae</taxon>
        <taxon>Ramalina</taxon>
    </lineage>
</organism>
<accession>A0AA43QRA5</accession>
<feature type="domain" description="Cyclic nucleotide-binding" evidence="1">
    <location>
        <begin position="12"/>
        <end position="78"/>
    </location>
</feature>
<sequence>MTHPKVLNPTQLLDNVQDHWAQQIIGSLNDYDIKIAKLLGEFVWHSHPDTDELFLILTGTLKIKLRDREVTLKSGEIFVVPKGIEHLPVAEEEVGVLLLEPKGVVNTGDAETDRRVDPRPMDGL</sequence>
<evidence type="ECO:0000313" key="3">
    <source>
        <dbReference type="Proteomes" id="UP001161017"/>
    </source>
</evidence>
<dbReference type="SUPFAM" id="SSF51182">
    <property type="entry name" value="RmlC-like cupins"/>
    <property type="match status" value="1"/>
</dbReference>
<reference evidence="2" key="1">
    <citation type="journal article" date="2023" name="Genome Biol. Evol.">
        <title>First Whole Genome Sequence and Flow Cytometry Genome Size Data for the Lichen-Forming Fungus Ramalina farinacea (Ascomycota).</title>
        <authorList>
            <person name="Llewellyn T."/>
            <person name="Mian S."/>
            <person name="Hill R."/>
            <person name="Leitch I.J."/>
            <person name="Gaya E."/>
        </authorList>
    </citation>
    <scope>NUCLEOTIDE SEQUENCE</scope>
    <source>
        <strain evidence="2">LIQ254RAFAR</strain>
    </source>
</reference>
<dbReference type="InterPro" id="IPR011051">
    <property type="entry name" value="RmlC_Cupin_sf"/>
</dbReference>
<evidence type="ECO:0000259" key="1">
    <source>
        <dbReference type="PROSITE" id="PS50042"/>
    </source>
</evidence>
<proteinExistence type="predicted"/>